<reference evidence="3" key="1">
    <citation type="submission" date="2018-01" db="EMBL/GenBank/DDBJ databases">
        <authorList>
            <person name="Li J."/>
        </authorList>
    </citation>
    <scope>NUCLEOTIDE SEQUENCE [LARGE SCALE GENOMIC DNA]</scope>
    <source>
        <strain evidence="3">2184</strain>
    </source>
</reference>
<dbReference type="InterPro" id="IPR011009">
    <property type="entry name" value="Kinase-like_dom_sf"/>
</dbReference>
<evidence type="ECO:0000313" key="2">
    <source>
        <dbReference type="EMBL" id="AWB84291.1"/>
    </source>
</evidence>
<proteinExistence type="predicted"/>
<accession>A0A2S0WEU2</accession>
<dbReference type="InterPro" id="IPR002575">
    <property type="entry name" value="Aminoglycoside_PTrfase"/>
</dbReference>
<feature type="domain" description="Aminoglycoside phosphotransferase" evidence="1">
    <location>
        <begin position="92"/>
        <end position="228"/>
    </location>
</feature>
<protein>
    <recommendedName>
        <fullName evidence="1">Aminoglycoside phosphotransferase domain-containing protein</fullName>
    </recommendedName>
</protein>
<gene>
    <name evidence="2" type="ORF">C3E79_07190</name>
</gene>
<dbReference type="Proteomes" id="UP000244754">
    <property type="component" value="Chromosome"/>
</dbReference>
<dbReference type="EMBL" id="CP026948">
    <property type="protein sequence ID" value="AWB84291.1"/>
    <property type="molecule type" value="Genomic_DNA"/>
</dbReference>
<organism evidence="2 3">
    <name type="scientific">Corynebacterium liangguodongii</name>
    <dbReference type="NCBI Taxonomy" id="2079535"/>
    <lineage>
        <taxon>Bacteria</taxon>
        <taxon>Bacillati</taxon>
        <taxon>Actinomycetota</taxon>
        <taxon>Actinomycetes</taxon>
        <taxon>Mycobacteriales</taxon>
        <taxon>Corynebacteriaceae</taxon>
        <taxon>Corynebacterium</taxon>
    </lineage>
</organism>
<evidence type="ECO:0000259" key="1">
    <source>
        <dbReference type="Pfam" id="PF01636"/>
    </source>
</evidence>
<dbReference type="Pfam" id="PF01636">
    <property type="entry name" value="APH"/>
    <property type="match status" value="1"/>
</dbReference>
<keyword evidence="3" id="KW-1185">Reference proteome</keyword>
<evidence type="ECO:0000313" key="3">
    <source>
        <dbReference type="Proteomes" id="UP000244754"/>
    </source>
</evidence>
<dbReference type="RefSeq" id="WP_108404300.1">
    <property type="nucleotide sequence ID" value="NZ_CP026948.1"/>
</dbReference>
<dbReference type="AlphaFoldDB" id="A0A2S0WEU2"/>
<name>A0A2S0WEU2_9CORY</name>
<sequence>MRFQSRMAGRNEFWVYTDARSGRQFFKKKFVGDGAALRYHKCKAAGSIPGIDKYVATPCVVEFDDEQLALVFEHVSGFTMFDMILTQKLEIEHGRVIGDGLARFHLGMEEALPIAEEKLGLSQAPFSPAWAFLECPKFAELGRLSSANLQLLRIVQRDDALLDALKDTSIDTDPVITHHDLRGNQLLLNENGVYFVDLEEIALGYVEGDVGALLGELYLRALMDVWTDRIDHQDFDATMDARDQAGRFELAKKYYAPIATALLQTYSDSYKRPIMIDDVATEMLRFMLNRLITTNMWRSTMSPRTSALLNGVSFLARDAESLKEFVSYADV</sequence>
<dbReference type="KEGG" id="clia:C3E79_07190"/>
<dbReference type="OrthoDB" id="2410440at2"/>
<dbReference type="SUPFAM" id="SSF56112">
    <property type="entry name" value="Protein kinase-like (PK-like)"/>
    <property type="match status" value="1"/>
</dbReference>